<evidence type="ECO:0000259" key="12">
    <source>
        <dbReference type="Pfam" id="PF01435"/>
    </source>
</evidence>
<keyword evidence="2 11" id="KW-1003">Cell membrane</keyword>
<dbReference type="InterPro" id="IPR022919">
    <property type="entry name" value="Pept_M48_protease_HtpX"/>
</dbReference>
<sequence length="327" mass="36205">MTGRKDFFTGKKLTLSEKSKILIYQYQLLRDGAKMVEWKKDLGLEGRMLLTMFLLAAVYIAFLAFLSQYASASFMLLFVAIFMGAQYYYSDKLVLWSTGAHVVSEAEEPKLHETITRLCVIAGLPKPTVAVVNTSVPNAFATGRSPKKAVVAVTTGLMHKLDQGELEAVLAHELSHVKNRDMAVLTIASFISTIAFYIVRYSLYFGGFGGDRRNSNGGLIVVWIISIIVWVLSFLLIRALSRYREFAADRGSALITGQPAQLISALRKISGTMANVPTEDLRKVEGMNAFFIIPAAVSGSVMSLLSTHPSMEKRIAALEKIQREIEY</sequence>
<evidence type="ECO:0000256" key="5">
    <source>
        <dbReference type="ARBA" id="ARBA00022723"/>
    </source>
</evidence>
<comment type="subcellular location">
    <subcellularLocation>
        <location evidence="11">Cell membrane</location>
        <topology evidence="11">Multi-pass membrane protein</topology>
    </subcellularLocation>
</comment>
<comment type="caution">
    <text evidence="13">The sequence shown here is derived from an EMBL/GenBank/DDBJ whole genome shotgun (WGS) entry which is preliminary data.</text>
</comment>
<keyword evidence="9 11" id="KW-0482">Metalloprotease</keyword>
<keyword evidence="14" id="KW-1185">Reference proteome</keyword>
<keyword evidence="10 11" id="KW-0472">Membrane</keyword>
<dbReference type="HAMAP" id="MF_00188">
    <property type="entry name" value="Pept_M48_protease_HtpX"/>
    <property type="match status" value="1"/>
</dbReference>
<comment type="cofactor">
    <cofactor evidence="11">
        <name>Zn(2+)</name>
        <dbReference type="ChEBI" id="CHEBI:29105"/>
    </cofactor>
    <text evidence="11">Binds 1 zinc ion per subunit.</text>
</comment>
<feature type="binding site" evidence="11">
    <location>
        <position position="172"/>
    </location>
    <ligand>
        <name>Zn(2+)</name>
        <dbReference type="ChEBI" id="CHEBI:29105"/>
        <note>catalytic</note>
    </ligand>
</feature>
<keyword evidence="7 11" id="KW-0862">Zinc</keyword>
<gene>
    <name evidence="11" type="primary">htpX</name>
    <name evidence="13" type="ORF">SAMN04488589_1664</name>
</gene>
<keyword evidence="4 11" id="KW-0812">Transmembrane</keyword>
<dbReference type="InterPro" id="IPR001915">
    <property type="entry name" value="Peptidase_M48"/>
</dbReference>
<protein>
    <recommendedName>
        <fullName evidence="11">Protease HtpX homolog</fullName>
        <ecNumber evidence="11">3.4.24.-</ecNumber>
    </recommendedName>
</protein>
<dbReference type="EC" id="3.4.24.-" evidence="11"/>
<feature type="transmembrane region" description="Helical" evidence="11">
    <location>
        <begin position="48"/>
        <end position="66"/>
    </location>
</feature>
<dbReference type="CDD" id="cd07327">
    <property type="entry name" value="M48B_HtpX_like"/>
    <property type="match status" value="1"/>
</dbReference>
<organism evidence="13 14">
    <name type="scientific">Methanolobus vulcani</name>
    <dbReference type="NCBI Taxonomy" id="38026"/>
    <lineage>
        <taxon>Archaea</taxon>
        <taxon>Methanobacteriati</taxon>
        <taxon>Methanobacteriota</taxon>
        <taxon>Stenosarchaea group</taxon>
        <taxon>Methanomicrobia</taxon>
        <taxon>Methanosarcinales</taxon>
        <taxon>Methanosarcinaceae</taxon>
        <taxon>Methanolobus</taxon>
    </lineage>
</organism>
<dbReference type="GO" id="GO:0005886">
    <property type="term" value="C:plasma membrane"/>
    <property type="evidence" value="ECO:0007669"/>
    <property type="project" value="UniProtKB-SubCell"/>
</dbReference>
<dbReference type="PANTHER" id="PTHR43221:SF2">
    <property type="entry name" value="PROTEASE HTPX HOMOLOG"/>
    <property type="match status" value="1"/>
</dbReference>
<evidence type="ECO:0000313" key="13">
    <source>
        <dbReference type="EMBL" id="SDF88845.1"/>
    </source>
</evidence>
<accession>A0A7Z7FEK8</accession>
<feature type="transmembrane region" description="Helical" evidence="11">
    <location>
        <begin position="219"/>
        <end position="240"/>
    </location>
</feature>
<evidence type="ECO:0000256" key="4">
    <source>
        <dbReference type="ARBA" id="ARBA00022692"/>
    </source>
</evidence>
<evidence type="ECO:0000256" key="8">
    <source>
        <dbReference type="ARBA" id="ARBA00022989"/>
    </source>
</evidence>
<keyword evidence="5 11" id="KW-0479">Metal-binding</keyword>
<evidence type="ECO:0000256" key="6">
    <source>
        <dbReference type="ARBA" id="ARBA00022801"/>
    </source>
</evidence>
<reference evidence="13 14" key="1">
    <citation type="submission" date="2016-10" db="EMBL/GenBank/DDBJ databases">
        <authorList>
            <person name="Varghese N."/>
            <person name="Submissions S."/>
        </authorList>
    </citation>
    <scope>NUCLEOTIDE SEQUENCE [LARGE SCALE GENOMIC DNA]</scope>
    <source>
        <strain evidence="13 14">PL 12/M</strain>
    </source>
</reference>
<evidence type="ECO:0000256" key="7">
    <source>
        <dbReference type="ARBA" id="ARBA00022833"/>
    </source>
</evidence>
<proteinExistence type="inferred from homology"/>
<feature type="transmembrane region" description="Helical" evidence="11">
    <location>
        <begin position="72"/>
        <end position="89"/>
    </location>
</feature>
<name>A0A7Z7FEK8_9EURY</name>
<comment type="similarity">
    <text evidence="1 11">Belongs to the peptidase M48B family.</text>
</comment>
<dbReference type="GO" id="GO:0004222">
    <property type="term" value="F:metalloendopeptidase activity"/>
    <property type="evidence" value="ECO:0007669"/>
    <property type="project" value="UniProtKB-UniRule"/>
</dbReference>
<feature type="transmembrane region" description="Helical" evidence="11">
    <location>
        <begin position="182"/>
        <end position="199"/>
    </location>
</feature>
<dbReference type="EMBL" id="FNCA01000004">
    <property type="protein sequence ID" value="SDF88845.1"/>
    <property type="molecule type" value="Genomic_DNA"/>
</dbReference>
<dbReference type="Pfam" id="PF01435">
    <property type="entry name" value="Peptidase_M48"/>
    <property type="match status" value="1"/>
</dbReference>
<dbReference type="Proteomes" id="UP000199259">
    <property type="component" value="Unassembled WGS sequence"/>
</dbReference>
<dbReference type="Gene3D" id="3.30.2010.10">
    <property type="entry name" value="Metalloproteases ('zincins'), catalytic domain"/>
    <property type="match status" value="1"/>
</dbReference>
<feature type="active site" evidence="11">
    <location>
        <position position="173"/>
    </location>
</feature>
<dbReference type="PANTHER" id="PTHR43221">
    <property type="entry name" value="PROTEASE HTPX"/>
    <property type="match status" value="1"/>
</dbReference>
<dbReference type="NCBIfam" id="NF002669">
    <property type="entry name" value="PRK02391.1"/>
    <property type="match status" value="1"/>
</dbReference>
<evidence type="ECO:0000256" key="2">
    <source>
        <dbReference type="ARBA" id="ARBA00022475"/>
    </source>
</evidence>
<dbReference type="GO" id="GO:0008270">
    <property type="term" value="F:zinc ion binding"/>
    <property type="evidence" value="ECO:0007669"/>
    <property type="project" value="UniProtKB-UniRule"/>
</dbReference>
<evidence type="ECO:0000313" key="14">
    <source>
        <dbReference type="Proteomes" id="UP000199259"/>
    </source>
</evidence>
<keyword evidence="3 11" id="KW-0645">Protease</keyword>
<evidence type="ECO:0000256" key="1">
    <source>
        <dbReference type="ARBA" id="ARBA00009779"/>
    </source>
</evidence>
<feature type="binding site" evidence="11">
    <location>
        <position position="176"/>
    </location>
    <ligand>
        <name>Zn(2+)</name>
        <dbReference type="ChEBI" id="CHEBI:29105"/>
        <note>catalytic</note>
    </ligand>
</feature>
<dbReference type="InterPro" id="IPR050083">
    <property type="entry name" value="HtpX_protease"/>
</dbReference>
<feature type="domain" description="Peptidase M48" evidence="12">
    <location>
        <begin position="106"/>
        <end position="321"/>
    </location>
</feature>
<evidence type="ECO:0000256" key="3">
    <source>
        <dbReference type="ARBA" id="ARBA00022670"/>
    </source>
</evidence>
<keyword evidence="6 11" id="KW-0378">Hydrolase</keyword>
<keyword evidence="13" id="KW-0346">Stress response</keyword>
<evidence type="ECO:0000256" key="11">
    <source>
        <dbReference type="HAMAP-Rule" id="MF_00188"/>
    </source>
</evidence>
<dbReference type="GO" id="GO:0006508">
    <property type="term" value="P:proteolysis"/>
    <property type="evidence" value="ECO:0007669"/>
    <property type="project" value="UniProtKB-KW"/>
</dbReference>
<dbReference type="AlphaFoldDB" id="A0A7Z7FEK8"/>
<keyword evidence="8 11" id="KW-1133">Transmembrane helix</keyword>
<feature type="binding site" evidence="11">
    <location>
        <position position="245"/>
    </location>
    <ligand>
        <name>Zn(2+)</name>
        <dbReference type="ChEBI" id="CHEBI:29105"/>
        <note>catalytic</note>
    </ligand>
</feature>
<evidence type="ECO:0000256" key="10">
    <source>
        <dbReference type="ARBA" id="ARBA00023136"/>
    </source>
</evidence>
<evidence type="ECO:0000256" key="9">
    <source>
        <dbReference type="ARBA" id="ARBA00023049"/>
    </source>
</evidence>